<evidence type="ECO:0000313" key="4">
    <source>
        <dbReference type="Proteomes" id="UP000094455"/>
    </source>
</evidence>
<feature type="domain" description="Skg3/CAF120-like PH-like" evidence="2">
    <location>
        <begin position="312"/>
        <end position="427"/>
    </location>
</feature>
<feature type="compositionally biased region" description="Basic residues" evidence="1">
    <location>
        <begin position="429"/>
        <end position="442"/>
    </location>
</feature>
<dbReference type="InterPro" id="IPR058155">
    <property type="entry name" value="Skg3/CAF120-like_PH"/>
</dbReference>
<organism evidence="3 4">
    <name type="scientific">Pichia membranifaciens NRRL Y-2026</name>
    <dbReference type="NCBI Taxonomy" id="763406"/>
    <lineage>
        <taxon>Eukaryota</taxon>
        <taxon>Fungi</taxon>
        <taxon>Dikarya</taxon>
        <taxon>Ascomycota</taxon>
        <taxon>Saccharomycotina</taxon>
        <taxon>Pichiomycetes</taxon>
        <taxon>Pichiales</taxon>
        <taxon>Pichiaceae</taxon>
        <taxon>Pichia</taxon>
    </lineage>
</organism>
<feature type="compositionally biased region" description="Polar residues" evidence="1">
    <location>
        <begin position="139"/>
        <end position="152"/>
    </location>
</feature>
<feature type="domain" description="Skg3/CAF120-like PH-like" evidence="2">
    <location>
        <begin position="507"/>
        <end position="567"/>
    </location>
</feature>
<keyword evidence="4" id="KW-1185">Reference proteome</keyword>
<dbReference type="Proteomes" id="UP000094455">
    <property type="component" value="Unassembled WGS sequence"/>
</dbReference>
<name>A0A1E3NIN8_9ASCO</name>
<feature type="compositionally biased region" description="Basic and acidic residues" evidence="1">
    <location>
        <begin position="119"/>
        <end position="128"/>
    </location>
</feature>
<feature type="region of interest" description="Disordered" evidence="1">
    <location>
        <begin position="427"/>
        <end position="492"/>
    </location>
</feature>
<evidence type="ECO:0000256" key="1">
    <source>
        <dbReference type="SAM" id="MobiDB-lite"/>
    </source>
</evidence>
<evidence type="ECO:0000313" key="3">
    <source>
        <dbReference type="EMBL" id="ODQ45981.1"/>
    </source>
</evidence>
<gene>
    <name evidence="3" type="ORF">PICMEDRAFT_148373</name>
</gene>
<feature type="compositionally biased region" description="Basic residues" evidence="1">
    <location>
        <begin position="1"/>
        <end position="11"/>
    </location>
</feature>
<sequence length="679" mass="75446">MGFLKLFKKKEKKDSVEPAQQKTGSKIEKGDPSSRAVQKASGSNSQKTGAEALRNGGGSEVAGSRTIGPDLSVGGFDTFASGANTSSSNSGSISKTDFVPPASSATTQSSRKSSVSASLKKDNTDKRKSSFGILRKPSFNHSAPITENNTPINAHKVSDLPDELLPVVTLINHQQSRSYFKGNSFFYDSTQAQPILNPVELVSNATTPVSLLTASFNWAPAYVELNGNDITVELENSPTTIINICDCELTYNGDDIILTVLITNHSLMYFQFNTLDELNSFYSAVLLCKFEYQQLQEAYTGALLSSQAIHFSDIRTLLSPHNKNVKEEWCVVRFPFLNDKWIRCYLVVQPHNKIEIYTHSSKARKYLLSTITNGLSCYTIYPNDPSQVQNNSLLRLYANCYINSDLLEVILNDDTISSTDENISLMNKKSVKTRSSRSRSNSRSRNNSFNRRLSQVSLRSSRSHDSNLSSSNESSNLSSSHQHHQRISSVDTTISDSSFTNAKTPKKLSKKSIAKTHLIYIIPESHASVKPCEISLRLLIPILNSYKLYGRPAKFISSRTDKNSLLFGLPQLPNTYYLNEKSSLDLINLNIGNSLREKWSAHDWYMIYKELMSALLSKGWKGGSYQGDLVNMNFSLDMDRSPSQFDFEDDTYDPMEDFVAAASSSANRSVSVPVSLVNE</sequence>
<protein>
    <recommendedName>
        <fullName evidence="2">Skg3/CAF120-like PH-like domain-containing protein</fullName>
    </recommendedName>
</protein>
<feature type="compositionally biased region" description="Low complexity" evidence="1">
    <location>
        <begin position="80"/>
        <end position="94"/>
    </location>
</feature>
<dbReference type="STRING" id="763406.A0A1E3NIN8"/>
<reference evidence="3 4" key="1">
    <citation type="journal article" date="2016" name="Proc. Natl. Acad. Sci. U.S.A.">
        <title>Comparative genomics of biotechnologically important yeasts.</title>
        <authorList>
            <person name="Riley R."/>
            <person name="Haridas S."/>
            <person name="Wolfe K.H."/>
            <person name="Lopes M.R."/>
            <person name="Hittinger C.T."/>
            <person name="Goeker M."/>
            <person name="Salamov A.A."/>
            <person name="Wisecaver J.H."/>
            <person name="Long T.M."/>
            <person name="Calvey C.H."/>
            <person name="Aerts A.L."/>
            <person name="Barry K.W."/>
            <person name="Choi C."/>
            <person name="Clum A."/>
            <person name="Coughlan A.Y."/>
            <person name="Deshpande S."/>
            <person name="Douglass A.P."/>
            <person name="Hanson S.J."/>
            <person name="Klenk H.-P."/>
            <person name="LaButti K.M."/>
            <person name="Lapidus A."/>
            <person name="Lindquist E.A."/>
            <person name="Lipzen A.M."/>
            <person name="Meier-Kolthoff J.P."/>
            <person name="Ohm R.A."/>
            <person name="Otillar R.P."/>
            <person name="Pangilinan J.L."/>
            <person name="Peng Y."/>
            <person name="Rokas A."/>
            <person name="Rosa C.A."/>
            <person name="Scheuner C."/>
            <person name="Sibirny A.A."/>
            <person name="Slot J.C."/>
            <person name="Stielow J.B."/>
            <person name="Sun H."/>
            <person name="Kurtzman C.P."/>
            <person name="Blackwell M."/>
            <person name="Grigoriev I.V."/>
            <person name="Jeffries T.W."/>
        </authorList>
    </citation>
    <scope>NUCLEOTIDE SEQUENCE [LARGE SCALE GENOMIC DNA]</scope>
    <source>
        <strain evidence="3 4">NRRL Y-2026</strain>
    </source>
</reference>
<dbReference type="RefSeq" id="XP_019017094.1">
    <property type="nucleotide sequence ID" value="XM_019160559.1"/>
</dbReference>
<feature type="region of interest" description="Disordered" evidence="1">
    <location>
        <begin position="1"/>
        <end position="153"/>
    </location>
</feature>
<dbReference type="OrthoDB" id="5563754at2759"/>
<dbReference type="EMBL" id="KV454004">
    <property type="protein sequence ID" value="ODQ45981.1"/>
    <property type="molecule type" value="Genomic_DNA"/>
</dbReference>
<accession>A0A1E3NIN8</accession>
<feature type="compositionally biased region" description="Low complexity" evidence="1">
    <location>
        <begin position="443"/>
        <end position="480"/>
    </location>
</feature>
<dbReference type="AlphaFoldDB" id="A0A1E3NIN8"/>
<evidence type="ECO:0000259" key="2">
    <source>
        <dbReference type="Pfam" id="PF25381"/>
    </source>
</evidence>
<dbReference type="Pfam" id="PF25381">
    <property type="entry name" value="PH_26"/>
    <property type="match status" value="2"/>
</dbReference>
<proteinExistence type="predicted"/>
<dbReference type="GeneID" id="30177246"/>
<feature type="compositionally biased region" description="Low complexity" evidence="1">
    <location>
        <begin position="102"/>
        <end position="118"/>
    </location>
</feature>